<accession>A0A1Y1UA68</accession>
<protein>
    <submittedName>
        <fullName evidence="2">Uncharacterized protein</fullName>
    </submittedName>
</protein>
<dbReference type="EMBL" id="NBSH01000012">
    <property type="protein sequence ID" value="ORX34918.1"/>
    <property type="molecule type" value="Genomic_DNA"/>
</dbReference>
<organism evidence="2 3">
    <name type="scientific">Kockovaella imperatae</name>
    <dbReference type="NCBI Taxonomy" id="4999"/>
    <lineage>
        <taxon>Eukaryota</taxon>
        <taxon>Fungi</taxon>
        <taxon>Dikarya</taxon>
        <taxon>Basidiomycota</taxon>
        <taxon>Agaricomycotina</taxon>
        <taxon>Tremellomycetes</taxon>
        <taxon>Tremellales</taxon>
        <taxon>Cuniculitremaceae</taxon>
        <taxon>Kockovaella</taxon>
    </lineage>
</organism>
<gene>
    <name evidence="2" type="ORF">BD324DRAFT_652640</name>
</gene>
<dbReference type="OrthoDB" id="2560796at2759"/>
<comment type="caution">
    <text evidence="2">The sequence shown here is derived from an EMBL/GenBank/DDBJ whole genome shotgun (WGS) entry which is preliminary data.</text>
</comment>
<evidence type="ECO:0000313" key="3">
    <source>
        <dbReference type="Proteomes" id="UP000193218"/>
    </source>
</evidence>
<proteinExistence type="predicted"/>
<dbReference type="AlphaFoldDB" id="A0A1Y1UA68"/>
<dbReference type="InParanoid" id="A0A1Y1UA68"/>
<dbReference type="Proteomes" id="UP000193218">
    <property type="component" value="Unassembled WGS sequence"/>
</dbReference>
<feature type="compositionally biased region" description="Low complexity" evidence="1">
    <location>
        <begin position="1"/>
        <end position="11"/>
    </location>
</feature>
<dbReference type="GeneID" id="33560335"/>
<dbReference type="RefSeq" id="XP_021869134.1">
    <property type="nucleotide sequence ID" value="XM_022018526.1"/>
</dbReference>
<evidence type="ECO:0000256" key="1">
    <source>
        <dbReference type="SAM" id="MobiDB-lite"/>
    </source>
</evidence>
<sequence>MPSSSAPGVSSSERKAIEAAQEKKKKAAKAKAEKLEAYKKKAAPDTVEELVEVGELESKWFKEGEWKPEWALVEFNDDACLANVTKAGKAKDGFFVPAGSILPLGASLPDMTVLKYGGYFPAGTSFQGGVMIPLHARMVNILPEETKEVPTMVDEGLCVVQ</sequence>
<name>A0A1Y1UA68_9TREE</name>
<feature type="region of interest" description="Disordered" evidence="1">
    <location>
        <begin position="1"/>
        <end position="23"/>
    </location>
</feature>
<reference evidence="2 3" key="1">
    <citation type="submission" date="2017-03" db="EMBL/GenBank/DDBJ databases">
        <title>Widespread Adenine N6-methylation of Active Genes in Fungi.</title>
        <authorList>
            <consortium name="DOE Joint Genome Institute"/>
            <person name="Mondo S.J."/>
            <person name="Dannebaum R.O."/>
            <person name="Kuo R.C."/>
            <person name="Louie K.B."/>
            <person name="Bewick A.J."/>
            <person name="Labutti K."/>
            <person name="Haridas S."/>
            <person name="Kuo A."/>
            <person name="Salamov A."/>
            <person name="Ahrendt S.R."/>
            <person name="Lau R."/>
            <person name="Bowen B.P."/>
            <person name="Lipzen A."/>
            <person name="Sullivan W."/>
            <person name="Andreopoulos W.B."/>
            <person name="Clum A."/>
            <person name="Lindquist E."/>
            <person name="Daum C."/>
            <person name="Northen T.R."/>
            <person name="Ramamoorthy G."/>
            <person name="Schmitz R.J."/>
            <person name="Gryganskyi A."/>
            <person name="Culley D."/>
            <person name="Magnuson J."/>
            <person name="James T.Y."/>
            <person name="O'Malley M.A."/>
            <person name="Stajich J.E."/>
            <person name="Spatafora J.W."/>
            <person name="Visel A."/>
            <person name="Grigoriev I.V."/>
        </authorList>
    </citation>
    <scope>NUCLEOTIDE SEQUENCE [LARGE SCALE GENOMIC DNA]</scope>
    <source>
        <strain evidence="2 3">NRRL Y-17943</strain>
    </source>
</reference>
<keyword evidence="3" id="KW-1185">Reference proteome</keyword>
<feature type="compositionally biased region" description="Basic and acidic residues" evidence="1">
    <location>
        <begin position="12"/>
        <end position="22"/>
    </location>
</feature>
<evidence type="ECO:0000313" key="2">
    <source>
        <dbReference type="EMBL" id="ORX34918.1"/>
    </source>
</evidence>